<keyword evidence="2" id="KW-1185">Reference proteome</keyword>
<accession>A1ZXA0</accession>
<dbReference type="Proteomes" id="UP000004095">
    <property type="component" value="Unassembled WGS sequence"/>
</dbReference>
<gene>
    <name evidence="1" type="ORF">M23134_03688</name>
</gene>
<dbReference type="AlphaFoldDB" id="A1ZXA0"/>
<evidence type="ECO:0000313" key="1">
    <source>
        <dbReference type="EMBL" id="EAY24974.1"/>
    </source>
</evidence>
<protein>
    <submittedName>
        <fullName evidence="1">Uncharacterized protein</fullName>
    </submittedName>
</protein>
<reference evidence="1 2" key="1">
    <citation type="submission" date="2007-01" db="EMBL/GenBank/DDBJ databases">
        <authorList>
            <person name="Haygood M."/>
            <person name="Podell S."/>
            <person name="Anderson C."/>
            <person name="Hopkinson B."/>
            <person name="Roe K."/>
            <person name="Barbeau K."/>
            <person name="Gaasterland T."/>
            <person name="Ferriera S."/>
            <person name="Johnson J."/>
            <person name="Kravitz S."/>
            <person name="Beeson K."/>
            <person name="Sutton G."/>
            <person name="Rogers Y.-H."/>
            <person name="Friedman R."/>
            <person name="Frazier M."/>
            <person name="Venter J.C."/>
        </authorList>
    </citation>
    <scope>NUCLEOTIDE SEQUENCE [LARGE SCALE GENOMIC DNA]</scope>
    <source>
        <strain evidence="1 2">ATCC 23134</strain>
    </source>
</reference>
<evidence type="ECO:0000313" key="2">
    <source>
        <dbReference type="Proteomes" id="UP000004095"/>
    </source>
</evidence>
<proteinExistence type="predicted"/>
<name>A1ZXA0_MICM2</name>
<sequence length="46" mass="5331">MARTQPKTIIDIAHKVVFLSSKVDYSLNYNTIYKDLAFILMEKVVL</sequence>
<organism evidence="1 2">
    <name type="scientific">Microscilla marina ATCC 23134</name>
    <dbReference type="NCBI Taxonomy" id="313606"/>
    <lineage>
        <taxon>Bacteria</taxon>
        <taxon>Pseudomonadati</taxon>
        <taxon>Bacteroidota</taxon>
        <taxon>Cytophagia</taxon>
        <taxon>Cytophagales</taxon>
        <taxon>Microscillaceae</taxon>
        <taxon>Microscilla</taxon>
    </lineage>
</organism>
<comment type="caution">
    <text evidence="1">The sequence shown here is derived from an EMBL/GenBank/DDBJ whole genome shotgun (WGS) entry which is preliminary data.</text>
</comment>
<dbReference type="EMBL" id="AAWS01000057">
    <property type="protein sequence ID" value="EAY24974.1"/>
    <property type="molecule type" value="Genomic_DNA"/>
</dbReference>